<evidence type="ECO:0000259" key="1">
    <source>
        <dbReference type="Pfam" id="PF13614"/>
    </source>
</evidence>
<dbReference type="InterPro" id="IPR025669">
    <property type="entry name" value="AAA_dom"/>
</dbReference>
<gene>
    <name evidence="3" type="ORF">D0436_22250</name>
</gene>
<dbReference type="CDD" id="cd02042">
    <property type="entry name" value="ParAB_family"/>
    <property type="match status" value="1"/>
</dbReference>
<organism evidence="3">
    <name type="scientific">Shewanella decolorationis</name>
    <dbReference type="NCBI Taxonomy" id="256839"/>
    <lineage>
        <taxon>Bacteria</taxon>
        <taxon>Pseudomonadati</taxon>
        <taxon>Pseudomonadota</taxon>
        <taxon>Gammaproteobacteria</taxon>
        <taxon>Alteromonadales</taxon>
        <taxon>Shewanellaceae</taxon>
        <taxon>Shewanella</taxon>
    </lineage>
</organism>
<feature type="domain" description="ParA helix turn helix" evidence="2">
    <location>
        <begin position="16"/>
        <end position="107"/>
    </location>
</feature>
<sequence length="405" mass="45316">MNEHFKARMRTTADRARKMLNTMSDSITQHKIEFGLDTFHQRYSKGALANLRGLTRKIVEKSINEMEATGYQFDKKLNGSVEVYDLTVEQVVDIYKHRGHKALREKFERGYVVFLCNLKGGVSKTVSTVNIAQALRCHSEMLQHDLKVLVLDIDPQSSASMFMSHKNSIGTIDNTVVQAVFQDLTREELLDEFVIPTQVPGVDIIPSSIADAFIASQWEALCAQRFGSEINPFEALSRNVCEKLINDYDFIFIDCGPHLDSLLKSALCAADVLVTPLPPSTVDLHSTLQYVTRIPEMLDHLEAEGATTNLKGHLAFMSKYSQSEQDINSSMIANAVFAEDMMMASIPELSAFKRCAETFDTVVSVHPGSYTGDSKALKKARESLDQFTLALFQHISRIRGSEYGI</sequence>
<dbReference type="Pfam" id="PF13614">
    <property type="entry name" value="AAA_31"/>
    <property type="match status" value="1"/>
</dbReference>
<protein>
    <submittedName>
        <fullName evidence="3">ParA family protein</fullName>
    </submittedName>
</protein>
<dbReference type="PANTHER" id="PTHR13696:SF98">
    <property type="entry name" value="PLASMID PARTITION PROTEIN A"/>
    <property type="match status" value="1"/>
</dbReference>
<feature type="domain" description="AAA" evidence="1">
    <location>
        <begin position="112"/>
        <end position="298"/>
    </location>
</feature>
<dbReference type="AlphaFoldDB" id="A0A5B8R2A4"/>
<name>A0A5B8R2A4_9GAMM</name>
<dbReference type="Gene3D" id="3.40.50.300">
    <property type="entry name" value="P-loop containing nucleotide triphosphate hydrolases"/>
    <property type="match status" value="1"/>
</dbReference>
<dbReference type="SUPFAM" id="SSF52540">
    <property type="entry name" value="P-loop containing nucleoside triphosphate hydrolases"/>
    <property type="match status" value="1"/>
</dbReference>
<accession>A0A5B8R2A4</accession>
<dbReference type="InterPro" id="IPR027417">
    <property type="entry name" value="P-loop_NTPase"/>
</dbReference>
<dbReference type="InterPro" id="IPR041250">
    <property type="entry name" value="HTH_54"/>
</dbReference>
<dbReference type="Gene3D" id="1.10.1660.30">
    <property type="match status" value="1"/>
</dbReference>
<evidence type="ECO:0000313" key="3">
    <source>
        <dbReference type="EMBL" id="QDZ92954.1"/>
    </source>
</evidence>
<dbReference type="InterPro" id="IPR050678">
    <property type="entry name" value="DNA_Partitioning_ATPase"/>
</dbReference>
<evidence type="ECO:0000259" key="2">
    <source>
        <dbReference type="Pfam" id="PF18607"/>
    </source>
</evidence>
<dbReference type="Pfam" id="PF18607">
    <property type="entry name" value="HTH_54"/>
    <property type="match status" value="1"/>
</dbReference>
<dbReference type="EMBL" id="CP031775">
    <property type="protein sequence ID" value="QDZ92954.1"/>
    <property type="molecule type" value="Genomic_DNA"/>
</dbReference>
<reference evidence="3" key="1">
    <citation type="journal article" date="2019" name="Ecotoxicol. Environ. Saf.">
        <title>Microbial characterization of heavy metal resistant bacterial strains isolated from an electroplating wastewater treatment plant.</title>
        <authorList>
            <person name="Cai X."/>
            <person name="Zheng X."/>
            <person name="Zhang D."/>
            <person name="Iqbal W."/>
            <person name="Liu C."/>
            <person name="Yang B."/>
            <person name="Zhao X."/>
            <person name="Lu X."/>
            <person name="Mao Y."/>
        </authorList>
    </citation>
    <scope>NUCLEOTIDE SEQUENCE [LARGE SCALE GENOMIC DNA]</scope>
    <source>
        <strain evidence="3">Ni1-3</strain>
    </source>
</reference>
<dbReference type="PANTHER" id="PTHR13696">
    <property type="entry name" value="P-LOOP CONTAINING NUCLEOSIDE TRIPHOSPHATE HYDROLASE"/>
    <property type="match status" value="1"/>
</dbReference>
<dbReference type="RefSeq" id="WP_011711563.1">
    <property type="nucleotide sequence ID" value="NZ_CP076856.1"/>
</dbReference>
<proteinExistence type="predicted"/>